<evidence type="ECO:0000256" key="7">
    <source>
        <dbReference type="SAM" id="Phobius"/>
    </source>
</evidence>
<keyword evidence="5 7" id="KW-0472">Membrane</keyword>
<dbReference type="RefSeq" id="XP_008864811.1">
    <property type="nucleotide sequence ID" value="XM_008866589.1"/>
</dbReference>
<comment type="subcellular location">
    <subcellularLocation>
        <location evidence="1">Membrane</location>
        <topology evidence="1">Multi-pass membrane protein</topology>
    </subcellularLocation>
</comment>
<dbReference type="GO" id="GO:0005886">
    <property type="term" value="C:plasma membrane"/>
    <property type="evidence" value="ECO:0007669"/>
    <property type="project" value="TreeGrafter"/>
</dbReference>
<keyword evidence="4 7" id="KW-1133">Transmembrane helix</keyword>
<feature type="domain" description="TM7S3/TM198-like" evidence="8">
    <location>
        <begin position="31"/>
        <end position="225"/>
    </location>
</feature>
<dbReference type="OrthoDB" id="70713at2759"/>
<feature type="transmembrane region" description="Helical" evidence="7">
    <location>
        <begin position="201"/>
        <end position="224"/>
    </location>
</feature>
<dbReference type="InterPro" id="IPR025256">
    <property type="entry name" value="TM7S3/TM198-like_dom"/>
</dbReference>
<evidence type="ECO:0000256" key="3">
    <source>
        <dbReference type="ARBA" id="ARBA00022692"/>
    </source>
</evidence>
<evidence type="ECO:0000256" key="4">
    <source>
        <dbReference type="ARBA" id="ARBA00022989"/>
    </source>
</evidence>
<dbReference type="PANTHER" id="PTHR31247">
    <property type="entry name" value="TRANSMEMBRANE PROTEIN 198 FAMILY MEMBER"/>
    <property type="match status" value="1"/>
</dbReference>
<accession>A0A024UJV6</accession>
<dbReference type="GeneID" id="20079952"/>
<dbReference type="VEuPathDB" id="FungiDB:H310_02902"/>
<dbReference type="PANTHER" id="PTHR31247:SF5">
    <property type="entry name" value="DUF4203 DOMAIN-CONTAINING PROTEIN"/>
    <property type="match status" value="1"/>
</dbReference>
<keyword evidence="3 7" id="KW-0812">Transmembrane</keyword>
<feature type="transmembrane region" description="Helical" evidence="7">
    <location>
        <begin position="108"/>
        <end position="128"/>
    </location>
</feature>
<dbReference type="PROSITE" id="PS51257">
    <property type="entry name" value="PROKAR_LIPOPROTEIN"/>
    <property type="match status" value="1"/>
</dbReference>
<evidence type="ECO:0000259" key="8">
    <source>
        <dbReference type="Pfam" id="PF13886"/>
    </source>
</evidence>
<evidence type="ECO:0000256" key="1">
    <source>
        <dbReference type="ARBA" id="ARBA00004141"/>
    </source>
</evidence>
<feature type="transmembrane region" description="Helical" evidence="7">
    <location>
        <begin position="80"/>
        <end position="101"/>
    </location>
</feature>
<dbReference type="Pfam" id="PF13886">
    <property type="entry name" value="TM7S3_TM198"/>
    <property type="match status" value="1"/>
</dbReference>
<dbReference type="InterPro" id="IPR040236">
    <property type="entry name" value="TMEM198"/>
</dbReference>
<proteinExistence type="inferred from homology"/>
<feature type="transmembrane region" description="Helical" evidence="7">
    <location>
        <begin position="20"/>
        <end position="40"/>
    </location>
</feature>
<feature type="transmembrane region" description="Helical" evidence="7">
    <location>
        <begin position="168"/>
        <end position="189"/>
    </location>
</feature>
<organism evidence="9">
    <name type="scientific">Aphanomyces invadans</name>
    <dbReference type="NCBI Taxonomy" id="157072"/>
    <lineage>
        <taxon>Eukaryota</taxon>
        <taxon>Sar</taxon>
        <taxon>Stramenopiles</taxon>
        <taxon>Oomycota</taxon>
        <taxon>Saprolegniomycetes</taxon>
        <taxon>Saprolegniales</taxon>
        <taxon>Verrucalvaceae</taxon>
        <taxon>Aphanomyces</taxon>
    </lineage>
</organism>
<sequence>MREALDVVLSSTNAIVVDATTLHAMVVACSVLLLVLNLFVVFLGNKFFTMSLVVQGGILGGVVGWYVGNAIADSIDKHTPVVALVTAIGFTIFCAFFTCVLHHCMQFLFGLALGVQVGSVLNVLWLHTMDSPLNRANPNVLGYVVMALLGLVLGLGALFTGKKSRIPLTAWVGAYWVVQAIGTVVGNFPPTFYPFPQDAPVFVPVVFYYYIGAWIALALLGSFVQARWRRLEPRGTAALDEMDDIQLEKAYQQQMSFRQL</sequence>
<dbReference type="EMBL" id="KI913955">
    <property type="protein sequence ID" value="ETW06736.1"/>
    <property type="molecule type" value="Genomic_DNA"/>
</dbReference>
<feature type="transmembrane region" description="Helical" evidence="7">
    <location>
        <begin position="140"/>
        <end position="161"/>
    </location>
</feature>
<feature type="transmembrane region" description="Helical" evidence="7">
    <location>
        <begin position="47"/>
        <end position="68"/>
    </location>
</feature>
<evidence type="ECO:0000256" key="2">
    <source>
        <dbReference type="ARBA" id="ARBA00006244"/>
    </source>
</evidence>
<gene>
    <name evidence="9" type="ORF">H310_02902</name>
</gene>
<evidence type="ECO:0000256" key="5">
    <source>
        <dbReference type="ARBA" id="ARBA00023136"/>
    </source>
</evidence>
<dbReference type="AlphaFoldDB" id="A0A024UJV6"/>
<name>A0A024UJV6_9STRA</name>
<protein>
    <recommendedName>
        <fullName evidence="6">Transmembrane protein 198</fullName>
    </recommendedName>
</protein>
<evidence type="ECO:0000256" key="6">
    <source>
        <dbReference type="ARBA" id="ARBA00049737"/>
    </source>
</evidence>
<reference evidence="9" key="1">
    <citation type="submission" date="2013-12" db="EMBL/GenBank/DDBJ databases">
        <title>The Genome Sequence of Aphanomyces invadans NJM9701.</title>
        <authorList>
            <consortium name="The Broad Institute Genomics Platform"/>
            <person name="Russ C."/>
            <person name="Tyler B."/>
            <person name="van West P."/>
            <person name="Dieguez-Uribeondo J."/>
            <person name="Young S.K."/>
            <person name="Zeng Q."/>
            <person name="Gargeya S."/>
            <person name="Fitzgerald M."/>
            <person name="Abouelleil A."/>
            <person name="Alvarado L."/>
            <person name="Chapman S.B."/>
            <person name="Gainer-Dewar J."/>
            <person name="Goldberg J."/>
            <person name="Griggs A."/>
            <person name="Gujja S."/>
            <person name="Hansen M."/>
            <person name="Howarth C."/>
            <person name="Imamovic A."/>
            <person name="Ireland A."/>
            <person name="Larimer J."/>
            <person name="McCowan C."/>
            <person name="Murphy C."/>
            <person name="Pearson M."/>
            <person name="Poon T.W."/>
            <person name="Priest M."/>
            <person name="Roberts A."/>
            <person name="Saif S."/>
            <person name="Shea T."/>
            <person name="Sykes S."/>
            <person name="Wortman J."/>
            <person name="Nusbaum C."/>
            <person name="Birren B."/>
        </authorList>
    </citation>
    <scope>NUCLEOTIDE SEQUENCE [LARGE SCALE GENOMIC DNA]</scope>
    <source>
        <strain evidence="9">NJM9701</strain>
    </source>
</reference>
<comment type="similarity">
    <text evidence="2">Belongs to the TMEM198 family.</text>
</comment>
<evidence type="ECO:0000313" key="9">
    <source>
        <dbReference type="EMBL" id="ETW06736.1"/>
    </source>
</evidence>